<dbReference type="EMBL" id="JADGKB010000166">
    <property type="protein sequence ID" value="KAJ3251812.1"/>
    <property type="molecule type" value="Genomic_DNA"/>
</dbReference>
<dbReference type="Proteomes" id="UP001210925">
    <property type="component" value="Unassembled WGS sequence"/>
</dbReference>
<accession>A0AAD5UA17</accession>
<keyword evidence="2" id="KW-1185">Reference proteome</keyword>
<gene>
    <name evidence="1" type="ORF">HK103_002055</name>
</gene>
<evidence type="ECO:0000313" key="2">
    <source>
        <dbReference type="Proteomes" id="UP001210925"/>
    </source>
</evidence>
<comment type="caution">
    <text evidence="1">The sequence shown here is derived from an EMBL/GenBank/DDBJ whole genome shotgun (WGS) entry which is preliminary data.</text>
</comment>
<name>A0AAD5UA17_9FUNG</name>
<proteinExistence type="predicted"/>
<organism evidence="1 2">
    <name type="scientific">Boothiomyces macroporosus</name>
    <dbReference type="NCBI Taxonomy" id="261099"/>
    <lineage>
        <taxon>Eukaryota</taxon>
        <taxon>Fungi</taxon>
        <taxon>Fungi incertae sedis</taxon>
        <taxon>Chytridiomycota</taxon>
        <taxon>Chytridiomycota incertae sedis</taxon>
        <taxon>Chytridiomycetes</taxon>
        <taxon>Rhizophydiales</taxon>
        <taxon>Terramycetaceae</taxon>
        <taxon>Boothiomyces</taxon>
    </lineage>
</organism>
<protein>
    <submittedName>
        <fullName evidence="1">Uncharacterized protein</fullName>
    </submittedName>
</protein>
<sequence length="374" mass="42903">MFECRKCRENFYTPTGLYTHSIQCLDRPKYSISLDNDKRMLDQYLQLKTPESTAGKPDNRIEIDESLDNSAMDANMENTDPMQVVDGHLTENQDSNENTLNTIANEMEELDSDKFENTCNSGKTEYPNSKSITQKNTDLDTEIVLDQSELGENQNDNGIVNRYFNGLENIQYTNNLPEDLEHPKRIFQSEQLEGFSKHIQHHHPEYIEPANTLPAHPDSDKNTVFSIKNIPLNWIHHSSSMPCHSAKEIEHYTKIFEHFSDSGEISRLLETDIFNTDQSSAAFELVDAVNQEIKAMCVKIPLLHKCLDQVEVNIMKYLTDNGLIPPAIAIKDNIQGMHQRLSILDSQLDQVEDTILSVLNSQSKVKWKHRRHTV</sequence>
<dbReference type="AlphaFoldDB" id="A0AAD5UA17"/>
<evidence type="ECO:0000313" key="1">
    <source>
        <dbReference type="EMBL" id="KAJ3251812.1"/>
    </source>
</evidence>
<reference evidence="1" key="1">
    <citation type="submission" date="2020-05" db="EMBL/GenBank/DDBJ databases">
        <title>Phylogenomic resolution of chytrid fungi.</title>
        <authorList>
            <person name="Stajich J.E."/>
            <person name="Amses K."/>
            <person name="Simmons R."/>
            <person name="Seto K."/>
            <person name="Myers J."/>
            <person name="Bonds A."/>
            <person name="Quandt C.A."/>
            <person name="Barry K."/>
            <person name="Liu P."/>
            <person name="Grigoriev I."/>
            <person name="Longcore J.E."/>
            <person name="James T.Y."/>
        </authorList>
    </citation>
    <scope>NUCLEOTIDE SEQUENCE</scope>
    <source>
        <strain evidence="1">PLAUS21</strain>
    </source>
</reference>